<dbReference type="InterPro" id="IPR003140">
    <property type="entry name" value="PLipase/COase/thioEstase"/>
</dbReference>
<dbReference type="Pfam" id="PF02230">
    <property type="entry name" value="Abhydrolase_2"/>
    <property type="match status" value="1"/>
</dbReference>
<comment type="caution">
    <text evidence="5">The sequence shown here is derived from an EMBL/GenBank/DDBJ whole genome shotgun (WGS) entry which is preliminary data.</text>
</comment>
<organism evidence="5 6">
    <name type="scientific">Manduca sexta</name>
    <name type="common">Tobacco hawkmoth</name>
    <name type="synonym">Tobacco hornworm</name>
    <dbReference type="NCBI Taxonomy" id="7130"/>
    <lineage>
        <taxon>Eukaryota</taxon>
        <taxon>Metazoa</taxon>
        <taxon>Ecdysozoa</taxon>
        <taxon>Arthropoda</taxon>
        <taxon>Hexapoda</taxon>
        <taxon>Insecta</taxon>
        <taxon>Pterygota</taxon>
        <taxon>Neoptera</taxon>
        <taxon>Endopterygota</taxon>
        <taxon>Lepidoptera</taxon>
        <taxon>Glossata</taxon>
        <taxon>Ditrysia</taxon>
        <taxon>Bombycoidea</taxon>
        <taxon>Sphingidae</taxon>
        <taxon>Sphinginae</taxon>
        <taxon>Sphingini</taxon>
        <taxon>Manduca</taxon>
    </lineage>
</organism>
<sequence>MSVTKLGTMHLTGHTGSKHTATVIFFHGSGSCGKDMKEWVRLMVKNFSFPHIKVLYPTAPLQPYTPAGGMPSNVWFDREDISPQVKEKLDSIAQIEKEVRQLIKNENLAGIPSNRIIVGGFSMGGALSLHTAYRWDRNLAGTFAFSSFLNQNSVVYQELKAANAGTKLPPLLQLHGDSDDLVDAKWALNTFNELKSLGVNGEFHTMEKLGHSLNRRGMNMIMNFIVKLLPEQ</sequence>
<protein>
    <recommendedName>
        <fullName evidence="2">palmitoyl-protein hydrolase</fullName>
        <ecNumber evidence="2">3.1.2.22</ecNumber>
    </recommendedName>
</protein>
<name>A0A921ZH92_MANSE</name>
<reference evidence="5" key="1">
    <citation type="journal article" date="2016" name="Insect Biochem. Mol. Biol.">
        <title>Multifaceted biological insights from a draft genome sequence of the tobacco hornworm moth, Manduca sexta.</title>
        <authorList>
            <person name="Kanost M.R."/>
            <person name="Arrese E.L."/>
            <person name="Cao X."/>
            <person name="Chen Y.R."/>
            <person name="Chellapilla S."/>
            <person name="Goldsmith M.R."/>
            <person name="Grosse-Wilde E."/>
            <person name="Heckel D.G."/>
            <person name="Herndon N."/>
            <person name="Jiang H."/>
            <person name="Papanicolaou A."/>
            <person name="Qu J."/>
            <person name="Soulages J.L."/>
            <person name="Vogel H."/>
            <person name="Walters J."/>
            <person name="Waterhouse R.M."/>
            <person name="Ahn S.J."/>
            <person name="Almeida F.C."/>
            <person name="An C."/>
            <person name="Aqrawi P."/>
            <person name="Bretschneider A."/>
            <person name="Bryant W.B."/>
            <person name="Bucks S."/>
            <person name="Chao H."/>
            <person name="Chevignon G."/>
            <person name="Christen J.M."/>
            <person name="Clarke D.F."/>
            <person name="Dittmer N.T."/>
            <person name="Ferguson L.C.F."/>
            <person name="Garavelou S."/>
            <person name="Gordon K.H.J."/>
            <person name="Gunaratna R.T."/>
            <person name="Han Y."/>
            <person name="Hauser F."/>
            <person name="He Y."/>
            <person name="Heidel-Fischer H."/>
            <person name="Hirsh A."/>
            <person name="Hu Y."/>
            <person name="Jiang H."/>
            <person name="Kalra D."/>
            <person name="Klinner C."/>
            <person name="Konig C."/>
            <person name="Kovar C."/>
            <person name="Kroll A.R."/>
            <person name="Kuwar S.S."/>
            <person name="Lee S.L."/>
            <person name="Lehman R."/>
            <person name="Li K."/>
            <person name="Li Z."/>
            <person name="Liang H."/>
            <person name="Lovelace S."/>
            <person name="Lu Z."/>
            <person name="Mansfield J.H."/>
            <person name="McCulloch K.J."/>
            <person name="Mathew T."/>
            <person name="Morton B."/>
            <person name="Muzny D.M."/>
            <person name="Neunemann D."/>
            <person name="Ongeri F."/>
            <person name="Pauchet Y."/>
            <person name="Pu L.L."/>
            <person name="Pyrousis I."/>
            <person name="Rao X.J."/>
            <person name="Redding A."/>
            <person name="Roesel C."/>
            <person name="Sanchez-Gracia A."/>
            <person name="Schaack S."/>
            <person name="Shukla A."/>
            <person name="Tetreau G."/>
            <person name="Wang Y."/>
            <person name="Xiong G.H."/>
            <person name="Traut W."/>
            <person name="Walsh T.K."/>
            <person name="Worley K.C."/>
            <person name="Wu D."/>
            <person name="Wu W."/>
            <person name="Wu Y.Q."/>
            <person name="Zhang X."/>
            <person name="Zou Z."/>
            <person name="Zucker H."/>
            <person name="Briscoe A.D."/>
            <person name="Burmester T."/>
            <person name="Clem R.J."/>
            <person name="Feyereisen R."/>
            <person name="Grimmelikhuijzen C.J.P."/>
            <person name="Hamodrakas S.J."/>
            <person name="Hansson B.S."/>
            <person name="Huguet E."/>
            <person name="Jermiin L.S."/>
            <person name="Lan Q."/>
            <person name="Lehman H.K."/>
            <person name="Lorenzen M."/>
            <person name="Merzendorfer H."/>
            <person name="Michalopoulos I."/>
            <person name="Morton D.B."/>
            <person name="Muthukrishnan S."/>
            <person name="Oakeshott J.G."/>
            <person name="Palmer W."/>
            <person name="Park Y."/>
            <person name="Passarelli A.L."/>
            <person name="Rozas J."/>
            <person name="Schwartz L.M."/>
            <person name="Smith W."/>
            <person name="Southgate A."/>
            <person name="Vilcinskas A."/>
            <person name="Vogt R."/>
            <person name="Wang P."/>
            <person name="Werren J."/>
            <person name="Yu X.Q."/>
            <person name="Zhou J.J."/>
            <person name="Brown S.J."/>
            <person name="Scherer S.E."/>
            <person name="Richards S."/>
            <person name="Blissard G.W."/>
        </authorList>
    </citation>
    <scope>NUCLEOTIDE SEQUENCE</scope>
</reference>
<keyword evidence="6" id="KW-1185">Reference proteome</keyword>
<evidence type="ECO:0000313" key="5">
    <source>
        <dbReference type="EMBL" id="KAG6457977.1"/>
    </source>
</evidence>
<reference evidence="5" key="2">
    <citation type="submission" date="2020-12" db="EMBL/GenBank/DDBJ databases">
        <authorList>
            <person name="Kanost M."/>
        </authorList>
    </citation>
    <scope>NUCLEOTIDE SEQUENCE</scope>
</reference>
<proteinExistence type="inferred from homology"/>
<dbReference type="EMBL" id="JH668565">
    <property type="protein sequence ID" value="KAG6457979.1"/>
    <property type="molecule type" value="Genomic_DNA"/>
</dbReference>
<keyword evidence="3" id="KW-0378">Hydrolase</keyword>
<comment type="similarity">
    <text evidence="1">Belongs to the AB hydrolase superfamily. AB hydrolase 2 family.</text>
</comment>
<dbReference type="PROSITE" id="PS51257">
    <property type="entry name" value="PROKAR_LIPOPROTEIN"/>
    <property type="match status" value="1"/>
</dbReference>
<dbReference type="PANTHER" id="PTHR10655:SF17">
    <property type="entry name" value="LYSOPHOSPHOLIPASE-LIKE PROTEIN 1"/>
    <property type="match status" value="1"/>
</dbReference>
<dbReference type="EC" id="3.1.2.22" evidence="2"/>
<feature type="domain" description="Phospholipase/carboxylesterase/thioesterase" evidence="4">
    <location>
        <begin position="16"/>
        <end position="228"/>
    </location>
</feature>
<dbReference type="PANTHER" id="PTHR10655">
    <property type="entry name" value="LYSOPHOSPHOLIPASE-RELATED"/>
    <property type="match status" value="1"/>
</dbReference>
<dbReference type="GO" id="GO:0052689">
    <property type="term" value="F:carboxylic ester hydrolase activity"/>
    <property type="evidence" value="ECO:0007669"/>
    <property type="project" value="TreeGrafter"/>
</dbReference>
<dbReference type="EMBL" id="JH668565">
    <property type="protein sequence ID" value="KAG6457978.1"/>
    <property type="molecule type" value="Genomic_DNA"/>
</dbReference>
<dbReference type="Gene3D" id="3.40.50.1820">
    <property type="entry name" value="alpha/beta hydrolase"/>
    <property type="match status" value="1"/>
</dbReference>
<dbReference type="EMBL" id="JH668565">
    <property type="protein sequence ID" value="KAG6457977.1"/>
    <property type="molecule type" value="Genomic_DNA"/>
</dbReference>
<evidence type="ECO:0000256" key="1">
    <source>
        <dbReference type="ARBA" id="ARBA00006499"/>
    </source>
</evidence>
<evidence type="ECO:0000256" key="2">
    <source>
        <dbReference type="ARBA" id="ARBA00012423"/>
    </source>
</evidence>
<dbReference type="InterPro" id="IPR029058">
    <property type="entry name" value="AB_hydrolase_fold"/>
</dbReference>
<dbReference type="OrthoDB" id="2418081at2759"/>
<evidence type="ECO:0000259" key="4">
    <source>
        <dbReference type="Pfam" id="PF02230"/>
    </source>
</evidence>
<dbReference type="SUPFAM" id="SSF53474">
    <property type="entry name" value="alpha/beta-Hydrolases"/>
    <property type="match status" value="1"/>
</dbReference>
<dbReference type="InterPro" id="IPR050565">
    <property type="entry name" value="LYPA1-2/EST-like"/>
</dbReference>
<dbReference type="AlphaFoldDB" id="A0A921ZH92"/>
<dbReference type="Proteomes" id="UP000791440">
    <property type="component" value="Unassembled WGS sequence"/>
</dbReference>
<evidence type="ECO:0000256" key="3">
    <source>
        <dbReference type="ARBA" id="ARBA00022801"/>
    </source>
</evidence>
<accession>A0A921ZH92</accession>
<gene>
    <name evidence="5" type="ORF">O3G_MSEX010615</name>
</gene>
<dbReference type="GO" id="GO:0005737">
    <property type="term" value="C:cytoplasm"/>
    <property type="evidence" value="ECO:0007669"/>
    <property type="project" value="TreeGrafter"/>
</dbReference>
<dbReference type="GO" id="GO:0008474">
    <property type="term" value="F:palmitoyl-(protein) hydrolase activity"/>
    <property type="evidence" value="ECO:0007669"/>
    <property type="project" value="UniProtKB-EC"/>
</dbReference>
<evidence type="ECO:0000313" key="6">
    <source>
        <dbReference type="Proteomes" id="UP000791440"/>
    </source>
</evidence>